<reference evidence="1 2" key="1">
    <citation type="submission" date="2019-06" db="EMBL/GenBank/DDBJ databases">
        <title>New taxonomy in bacterial strain CC-CFT640, isolated from vineyard.</title>
        <authorList>
            <person name="Lin S.-Y."/>
            <person name="Tsai C.-F."/>
            <person name="Young C.-C."/>
        </authorList>
    </citation>
    <scope>NUCLEOTIDE SEQUENCE [LARGE SCALE GENOMIC DNA]</scope>
    <source>
        <strain evidence="1 2">CC-CFT640</strain>
    </source>
</reference>
<evidence type="ECO:0000313" key="2">
    <source>
        <dbReference type="Proteomes" id="UP000321638"/>
    </source>
</evidence>
<dbReference type="AlphaFoldDB" id="A0A5C8P8P8"/>
<protein>
    <submittedName>
        <fullName evidence="1">Uncharacterized protein</fullName>
    </submittedName>
</protein>
<proteinExistence type="predicted"/>
<accession>A0A5C8P8P8</accession>
<gene>
    <name evidence="1" type="ORF">FHP25_36045</name>
</gene>
<name>A0A5C8P8P8_9HYPH</name>
<dbReference type="EMBL" id="VDUZ01000065">
    <property type="protein sequence ID" value="TXL70137.1"/>
    <property type="molecule type" value="Genomic_DNA"/>
</dbReference>
<keyword evidence="2" id="KW-1185">Reference proteome</keyword>
<comment type="caution">
    <text evidence="1">The sequence shown here is derived from an EMBL/GenBank/DDBJ whole genome shotgun (WGS) entry which is preliminary data.</text>
</comment>
<dbReference type="Proteomes" id="UP000321638">
    <property type="component" value="Unassembled WGS sequence"/>
</dbReference>
<evidence type="ECO:0000313" key="1">
    <source>
        <dbReference type="EMBL" id="TXL70137.1"/>
    </source>
</evidence>
<sequence length="126" mass="14090">MSNADDDVTLTPPARKLSQLIAYLDQDFDGAAGQEVQDLIATLEDVAAEGLRKVKGAITLKLSIIREDGTYEIKPELKVTAPAKPVQRTFMWADRDNNLTPENPKQMKFRFRQVEDARSTRVVTDA</sequence>
<dbReference type="RefSeq" id="WP_147851861.1">
    <property type="nucleotide sequence ID" value="NZ_VDUZ01000065.1"/>
</dbReference>
<organism evidence="1 2">
    <name type="scientific">Vineibacter terrae</name>
    <dbReference type="NCBI Taxonomy" id="2586908"/>
    <lineage>
        <taxon>Bacteria</taxon>
        <taxon>Pseudomonadati</taxon>
        <taxon>Pseudomonadota</taxon>
        <taxon>Alphaproteobacteria</taxon>
        <taxon>Hyphomicrobiales</taxon>
        <taxon>Vineibacter</taxon>
    </lineage>
</organism>